<name>A0A067TDD9_GALM3</name>
<organism evidence="1 2">
    <name type="scientific">Galerina marginata (strain CBS 339.88)</name>
    <dbReference type="NCBI Taxonomy" id="685588"/>
    <lineage>
        <taxon>Eukaryota</taxon>
        <taxon>Fungi</taxon>
        <taxon>Dikarya</taxon>
        <taxon>Basidiomycota</taxon>
        <taxon>Agaricomycotina</taxon>
        <taxon>Agaricomycetes</taxon>
        <taxon>Agaricomycetidae</taxon>
        <taxon>Agaricales</taxon>
        <taxon>Agaricineae</taxon>
        <taxon>Strophariaceae</taxon>
        <taxon>Galerina</taxon>
    </lineage>
</organism>
<reference evidence="2" key="1">
    <citation type="journal article" date="2014" name="Proc. Natl. Acad. Sci. U.S.A.">
        <title>Extensive sampling of basidiomycete genomes demonstrates inadequacy of the white-rot/brown-rot paradigm for wood decay fungi.</title>
        <authorList>
            <person name="Riley R."/>
            <person name="Salamov A.A."/>
            <person name="Brown D.W."/>
            <person name="Nagy L.G."/>
            <person name="Floudas D."/>
            <person name="Held B.W."/>
            <person name="Levasseur A."/>
            <person name="Lombard V."/>
            <person name="Morin E."/>
            <person name="Otillar R."/>
            <person name="Lindquist E.A."/>
            <person name="Sun H."/>
            <person name="LaButti K.M."/>
            <person name="Schmutz J."/>
            <person name="Jabbour D."/>
            <person name="Luo H."/>
            <person name="Baker S.E."/>
            <person name="Pisabarro A.G."/>
            <person name="Walton J.D."/>
            <person name="Blanchette R.A."/>
            <person name="Henrissat B."/>
            <person name="Martin F."/>
            <person name="Cullen D."/>
            <person name="Hibbett D.S."/>
            <person name="Grigoriev I.V."/>
        </authorList>
    </citation>
    <scope>NUCLEOTIDE SEQUENCE [LARGE SCALE GENOMIC DNA]</scope>
    <source>
        <strain evidence="2">CBS 339.88</strain>
    </source>
</reference>
<dbReference type="HOGENOM" id="CLU_1570774_0_0_1"/>
<proteinExistence type="predicted"/>
<sequence>MKDVLPSTACPSTTTVIKFTDSALSVRPVRTWFPVIGTGDPTPRHRCRAVSRFRIFRPGRDLLPGFFHFGPLAFPSSALVARTSKLVYPPSLSAVFLFRVSNIHTAVDAYRIRTSPQASAEPYPGLSGSAFRPSRSSSRRWLLLMLMLMPPLNDQPSKPVQTPKLAQNTA</sequence>
<accession>A0A067TDD9</accession>
<dbReference type="Proteomes" id="UP000027222">
    <property type="component" value="Unassembled WGS sequence"/>
</dbReference>
<evidence type="ECO:0000313" key="1">
    <source>
        <dbReference type="EMBL" id="KDR81240.1"/>
    </source>
</evidence>
<dbReference type="AlphaFoldDB" id="A0A067TDD9"/>
<protein>
    <submittedName>
        <fullName evidence="1">Uncharacterized protein</fullName>
    </submittedName>
</protein>
<evidence type="ECO:0000313" key="2">
    <source>
        <dbReference type="Proteomes" id="UP000027222"/>
    </source>
</evidence>
<dbReference type="EMBL" id="KL142371">
    <property type="protein sequence ID" value="KDR81240.1"/>
    <property type="molecule type" value="Genomic_DNA"/>
</dbReference>
<gene>
    <name evidence="1" type="ORF">GALMADRAFT_136267</name>
</gene>
<keyword evidence="2" id="KW-1185">Reference proteome</keyword>